<dbReference type="Pfam" id="PF26168">
    <property type="entry name" value="Glyco_transf_N"/>
    <property type="match status" value="1"/>
</dbReference>
<keyword evidence="2" id="KW-0328">Glycosyltransferase</keyword>
<reference evidence="4 5" key="1">
    <citation type="submission" date="2024-01" db="EMBL/GenBank/DDBJ databases">
        <title>Genome assemblies of Stephania.</title>
        <authorList>
            <person name="Yang L."/>
        </authorList>
    </citation>
    <scope>NUCLEOTIDE SEQUENCE [LARGE SCALE GENOMIC DNA]</scope>
    <source>
        <strain evidence="4">YNDBR</strain>
        <tissue evidence="4">Leaf</tissue>
    </source>
</reference>
<accession>A0AAP0L3Z9</accession>
<dbReference type="AlphaFoldDB" id="A0AAP0L3Z9"/>
<evidence type="ECO:0000256" key="1">
    <source>
        <dbReference type="ARBA" id="ARBA00009995"/>
    </source>
</evidence>
<gene>
    <name evidence="4" type="ORF">Syun_004703</name>
</gene>
<protein>
    <recommendedName>
        <fullName evidence="3">Glycosyltransferase N-terminal domain-containing protein</fullName>
    </recommendedName>
</protein>
<dbReference type="GO" id="GO:0080043">
    <property type="term" value="F:quercetin 3-O-glucosyltransferase activity"/>
    <property type="evidence" value="ECO:0007669"/>
    <property type="project" value="TreeGrafter"/>
</dbReference>
<comment type="similarity">
    <text evidence="1">Belongs to the UDP-glycosyltransferase family.</text>
</comment>
<keyword evidence="2" id="KW-0808">Transferase</keyword>
<dbReference type="Gene3D" id="3.40.50.2000">
    <property type="entry name" value="Glycogen Phosphorylase B"/>
    <property type="match status" value="1"/>
</dbReference>
<dbReference type="GO" id="GO:0080044">
    <property type="term" value="F:quercetin 7-O-glucosyltransferase activity"/>
    <property type="evidence" value="ECO:0007669"/>
    <property type="project" value="TreeGrafter"/>
</dbReference>
<comment type="caution">
    <text evidence="4">The sequence shown here is derived from an EMBL/GenBank/DDBJ whole genome shotgun (WGS) entry which is preliminary data.</text>
</comment>
<evidence type="ECO:0000256" key="2">
    <source>
        <dbReference type="ARBA" id="ARBA00022676"/>
    </source>
</evidence>
<dbReference type="PANTHER" id="PTHR11926:SF986">
    <property type="entry name" value="UDP-GLYCOSYLTRANSFERASE 84A1"/>
    <property type="match status" value="1"/>
</dbReference>
<dbReference type="SUPFAM" id="SSF53756">
    <property type="entry name" value="UDP-Glycosyltransferase/glycogen phosphorylase"/>
    <property type="match status" value="1"/>
</dbReference>
<keyword evidence="5" id="KW-1185">Reference proteome</keyword>
<organism evidence="4 5">
    <name type="scientific">Stephania yunnanensis</name>
    <dbReference type="NCBI Taxonomy" id="152371"/>
    <lineage>
        <taxon>Eukaryota</taxon>
        <taxon>Viridiplantae</taxon>
        <taxon>Streptophyta</taxon>
        <taxon>Embryophyta</taxon>
        <taxon>Tracheophyta</taxon>
        <taxon>Spermatophyta</taxon>
        <taxon>Magnoliopsida</taxon>
        <taxon>Ranunculales</taxon>
        <taxon>Menispermaceae</taxon>
        <taxon>Menispermoideae</taxon>
        <taxon>Cissampelideae</taxon>
        <taxon>Stephania</taxon>
    </lineage>
</organism>
<evidence type="ECO:0000259" key="3">
    <source>
        <dbReference type="Pfam" id="PF26168"/>
    </source>
</evidence>
<evidence type="ECO:0000313" key="5">
    <source>
        <dbReference type="Proteomes" id="UP001420932"/>
    </source>
</evidence>
<name>A0AAP0L3Z9_9MAGN</name>
<dbReference type="EMBL" id="JBBNAF010000002">
    <property type="protein sequence ID" value="KAK9163801.1"/>
    <property type="molecule type" value="Genomic_DNA"/>
</dbReference>
<dbReference type="PANTHER" id="PTHR11926">
    <property type="entry name" value="GLUCOSYL/GLUCURONOSYL TRANSFERASES"/>
    <property type="match status" value="1"/>
</dbReference>
<dbReference type="InterPro" id="IPR058980">
    <property type="entry name" value="Glyco_transf_N"/>
</dbReference>
<sequence>MDPISQQESKLHVLMVSFPGQGHINPLLRLAKCLASKGLSITFTTTANVGKMLENSNKNITQTTAIGSGDLRFEFFSDGWEDDDPRRHDLDLLVPQIESSGRDFITRFITQHAQTTTDHCPA</sequence>
<dbReference type="Proteomes" id="UP001420932">
    <property type="component" value="Unassembled WGS sequence"/>
</dbReference>
<proteinExistence type="inferred from homology"/>
<feature type="domain" description="Glycosyltransferase N-terminal" evidence="3">
    <location>
        <begin position="11"/>
        <end position="49"/>
    </location>
</feature>
<evidence type="ECO:0000313" key="4">
    <source>
        <dbReference type="EMBL" id="KAK9163801.1"/>
    </source>
</evidence>